<dbReference type="EMBL" id="RAWB01000338">
    <property type="protein sequence ID" value="RKH53172.1"/>
    <property type="molecule type" value="Genomic_DNA"/>
</dbReference>
<reference evidence="2" key="1">
    <citation type="submission" date="2018-09" db="EMBL/GenBank/DDBJ databases">
        <authorList>
            <person name="Livingstone P.G."/>
            <person name="Whitworth D.E."/>
        </authorList>
    </citation>
    <scope>NUCLEOTIDE SEQUENCE [LARGE SCALE GENOMIC DNA]</scope>
    <source>
        <strain evidence="2">CA051B</strain>
    </source>
</reference>
<evidence type="ECO:0000313" key="1">
    <source>
        <dbReference type="EMBL" id="RKH53172.1"/>
    </source>
</evidence>
<sequence>MPFSIESYFPVHTDAEAANAGLSFTSSEVKNVVDLLSDTIPELAAKISDRGFSHESALLYDVMEFAEFPLVREDGKYLCMSVDFLLKKLTSGMHYVFLDQASTTSRERLRYFVFLGAVFEKYVDEILSRCLSRSSGTYSGLITPPNIKGKQASCCDAVWHSGDALVLFEIKAKHLDLGARVGNRERLDKKLEEIVFDSASQIDSTIKLFKDGKLPIGNADPAQVRRFFPIVITLDSLVMHPLAHMSITREMKERGLLQQEGTRPIQLMNVAELEHLEVGLERGLLLLHILAKKLDMDEWRGAPFQNFFLFQYPQAFKGAQNTHLLAVFNKLKDRAVGLLQERGARE</sequence>
<organism evidence="1 2">
    <name type="scientific">Corallococcus llansteffanensis</name>
    <dbReference type="NCBI Taxonomy" id="2316731"/>
    <lineage>
        <taxon>Bacteria</taxon>
        <taxon>Pseudomonadati</taxon>
        <taxon>Myxococcota</taxon>
        <taxon>Myxococcia</taxon>
        <taxon>Myxococcales</taxon>
        <taxon>Cystobacterineae</taxon>
        <taxon>Myxococcaceae</taxon>
        <taxon>Corallococcus</taxon>
    </lineage>
</organism>
<dbReference type="Proteomes" id="UP000272888">
    <property type="component" value="Unassembled WGS sequence"/>
</dbReference>
<gene>
    <name evidence="1" type="ORF">D7V93_27140</name>
</gene>
<accession>A0A3A8PKY0</accession>
<keyword evidence="2" id="KW-1185">Reference proteome</keyword>
<name>A0A3A8PKY0_9BACT</name>
<protein>
    <submittedName>
        <fullName evidence="1">Uncharacterized protein</fullName>
    </submittedName>
</protein>
<comment type="caution">
    <text evidence="1">The sequence shown here is derived from an EMBL/GenBank/DDBJ whole genome shotgun (WGS) entry which is preliminary data.</text>
</comment>
<evidence type="ECO:0000313" key="2">
    <source>
        <dbReference type="Proteomes" id="UP000272888"/>
    </source>
</evidence>
<dbReference type="AlphaFoldDB" id="A0A3A8PKY0"/>
<proteinExistence type="predicted"/>